<dbReference type="GeneID" id="108668233"/>
<proteinExistence type="predicted"/>
<feature type="region of interest" description="Disordered" evidence="1">
    <location>
        <begin position="85"/>
        <end position="107"/>
    </location>
</feature>
<name>A0A979FIY7_HYAAZ</name>
<reference evidence="3" key="1">
    <citation type="submission" date="2025-08" db="UniProtKB">
        <authorList>
            <consortium name="RefSeq"/>
        </authorList>
    </citation>
    <scope>IDENTIFICATION</scope>
    <source>
        <tissue evidence="3">Whole organism</tissue>
    </source>
</reference>
<organism evidence="2 3">
    <name type="scientific">Hyalella azteca</name>
    <name type="common">Amphipod</name>
    <dbReference type="NCBI Taxonomy" id="294128"/>
    <lineage>
        <taxon>Eukaryota</taxon>
        <taxon>Metazoa</taxon>
        <taxon>Ecdysozoa</taxon>
        <taxon>Arthropoda</taxon>
        <taxon>Crustacea</taxon>
        <taxon>Multicrustacea</taxon>
        <taxon>Malacostraca</taxon>
        <taxon>Eumalacostraca</taxon>
        <taxon>Peracarida</taxon>
        <taxon>Amphipoda</taxon>
        <taxon>Senticaudata</taxon>
        <taxon>Talitrida</taxon>
        <taxon>Talitroidea</taxon>
        <taxon>Hyalellidae</taxon>
        <taxon>Hyalella</taxon>
    </lineage>
</organism>
<accession>A0A979FIY7</accession>
<dbReference type="AlphaFoldDB" id="A0A979FIY7"/>
<evidence type="ECO:0000313" key="3">
    <source>
        <dbReference type="RefSeq" id="XP_047736225.1"/>
    </source>
</evidence>
<dbReference type="Proteomes" id="UP000694843">
    <property type="component" value="Unplaced"/>
</dbReference>
<keyword evidence="2" id="KW-1185">Reference proteome</keyword>
<gene>
    <name evidence="3" type="primary">LOC108668233</name>
</gene>
<protein>
    <submittedName>
        <fullName evidence="3">Uncharacterized protein LOC108668233</fullName>
    </submittedName>
</protein>
<sequence>MAFIDKECSVVLHQVYDALVCSGKCPEQRISQASSGGSKVKSEASEKIGPPPVLKVSAISIKEEPDYGIEDVVIKEEPFLYGNEFGEGGSAPATGATDISGASTSKQHTRLGCSQHGLVPAGTDHLQQLVDLEHQASGPHRCSKYTSSSGIGLQQHINCGGQGGPLRQTHKTVTHTVLDEPTSIFMVQWRLILTNQ</sequence>
<evidence type="ECO:0000256" key="1">
    <source>
        <dbReference type="SAM" id="MobiDB-lite"/>
    </source>
</evidence>
<dbReference type="KEGG" id="hazt:108668233"/>
<evidence type="ECO:0000313" key="2">
    <source>
        <dbReference type="Proteomes" id="UP000694843"/>
    </source>
</evidence>
<dbReference type="RefSeq" id="XP_047736225.1">
    <property type="nucleotide sequence ID" value="XM_047880269.1"/>
</dbReference>